<gene>
    <name evidence="2" type="ORF">NCTC8284_02492</name>
</gene>
<sequence>MVEGNRRVCALKLLDKPSLAPKKYQKYFTTLQGKVKNHITKIPVHVFSNRDEASHWLSTLHTASSNTSRKPWSPEQKTRFDQSVDGKPSHAAALTILDFSLENNLISPEKSQKVITTITRMLSTPEVREAFGITTGVTERNILINITKEEFTAIITQYLMILITPITI</sequence>
<organism evidence="2 3">
    <name type="scientific">Rodentibacter pneumotropicus</name>
    <dbReference type="NCBI Taxonomy" id="758"/>
    <lineage>
        <taxon>Bacteria</taxon>
        <taxon>Pseudomonadati</taxon>
        <taxon>Pseudomonadota</taxon>
        <taxon>Gammaproteobacteria</taxon>
        <taxon>Pasteurellales</taxon>
        <taxon>Pasteurellaceae</taxon>
        <taxon>Rodentibacter</taxon>
    </lineage>
</organism>
<feature type="region of interest" description="Disordered" evidence="1">
    <location>
        <begin position="62"/>
        <end position="84"/>
    </location>
</feature>
<protein>
    <submittedName>
        <fullName evidence="2">Uncharacterized protein</fullName>
    </submittedName>
</protein>
<evidence type="ECO:0000313" key="2">
    <source>
        <dbReference type="EMBL" id="VEH67306.1"/>
    </source>
</evidence>
<dbReference type="AlphaFoldDB" id="A0A448MQA5"/>
<evidence type="ECO:0000256" key="1">
    <source>
        <dbReference type="SAM" id="MobiDB-lite"/>
    </source>
</evidence>
<name>A0A448MQA5_9PAST</name>
<dbReference type="Proteomes" id="UP000278733">
    <property type="component" value="Chromosome"/>
</dbReference>
<proteinExistence type="predicted"/>
<dbReference type="KEGG" id="rpne:NCTC8284_02492"/>
<reference evidence="2 3" key="1">
    <citation type="submission" date="2018-12" db="EMBL/GenBank/DDBJ databases">
        <authorList>
            <consortium name="Pathogen Informatics"/>
        </authorList>
    </citation>
    <scope>NUCLEOTIDE SEQUENCE [LARGE SCALE GENOMIC DNA]</scope>
    <source>
        <strain evidence="2 3">NCTC8284</strain>
    </source>
</reference>
<evidence type="ECO:0000313" key="3">
    <source>
        <dbReference type="Proteomes" id="UP000278733"/>
    </source>
</evidence>
<dbReference type="EMBL" id="LR134405">
    <property type="protein sequence ID" value="VEH67306.1"/>
    <property type="molecule type" value="Genomic_DNA"/>
</dbReference>
<accession>A0A448MQA5</accession>